<dbReference type="InterPro" id="IPR009015">
    <property type="entry name" value="Fucose_isomerase_N/cen_sf"/>
</dbReference>
<dbReference type="SUPFAM" id="SSF50443">
    <property type="entry name" value="FucI/AraA C-terminal domain-like"/>
    <property type="match status" value="1"/>
</dbReference>
<evidence type="ECO:0000256" key="1">
    <source>
        <dbReference type="ARBA" id="ARBA00022723"/>
    </source>
</evidence>
<evidence type="ECO:0000256" key="3">
    <source>
        <dbReference type="ARBA" id="ARBA00023211"/>
    </source>
</evidence>
<keyword evidence="4 7" id="KW-0413">Isomerase</keyword>
<evidence type="ECO:0000256" key="2">
    <source>
        <dbReference type="ARBA" id="ARBA00022935"/>
    </source>
</evidence>
<protein>
    <submittedName>
        <fullName evidence="7">L-fucose/L-arabinose isomerase family protein</fullName>
    </submittedName>
</protein>
<evidence type="ECO:0000256" key="4">
    <source>
        <dbReference type="ARBA" id="ARBA00023235"/>
    </source>
</evidence>
<dbReference type="InterPro" id="IPR003762">
    <property type="entry name" value="Lara_isomerase"/>
</dbReference>
<dbReference type="EMBL" id="CP146284">
    <property type="protein sequence ID" value="WWV65382.1"/>
    <property type="molecule type" value="Genomic_DNA"/>
</dbReference>
<dbReference type="PANTHER" id="PTHR38464:SF1">
    <property type="entry name" value="L-ARABINOSE ISOMERASE"/>
    <property type="match status" value="1"/>
</dbReference>
<dbReference type="GO" id="GO:0016853">
    <property type="term" value="F:isomerase activity"/>
    <property type="evidence" value="ECO:0007669"/>
    <property type="project" value="UniProtKB-KW"/>
</dbReference>
<evidence type="ECO:0000313" key="7">
    <source>
        <dbReference type="EMBL" id="WWV65382.1"/>
    </source>
</evidence>
<dbReference type="Gene3D" id="3.40.50.10940">
    <property type="match status" value="1"/>
</dbReference>
<reference evidence="7 8" key="1">
    <citation type="submission" date="2024-02" db="EMBL/GenBank/DDBJ databases">
        <title>Whole genome sequencing of Parabacteroides sp. AD58.</title>
        <authorList>
            <person name="Chaplin A.V."/>
            <person name="Pikina A.P."/>
            <person name="Sokolova S.R."/>
            <person name="Korostin D.O."/>
            <person name="Efimov B.A."/>
        </authorList>
    </citation>
    <scope>NUCLEOTIDE SEQUENCE [LARGE SCALE GENOMIC DNA]</scope>
    <source>
        <strain evidence="7 8">AD58</strain>
    </source>
</reference>
<keyword evidence="8" id="KW-1185">Reference proteome</keyword>
<evidence type="ECO:0000313" key="8">
    <source>
        <dbReference type="Proteomes" id="UP001320603"/>
    </source>
</evidence>
<gene>
    <name evidence="7" type="ORF">NEE14_010195</name>
</gene>
<dbReference type="Proteomes" id="UP001320603">
    <property type="component" value="Chromosome"/>
</dbReference>
<keyword evidence="1" id="KW-0479">Metal-binding</keyword>
<dbReference type="CDD" id="cd00578">
    <property type="entry name" value="L-fuc_L-ara-isomerases"/>
    <property type="match status" value="1"/>
</dbReference>
<dbReference type="SUPFAM" id="SSF53743">
    <property type="entry name" value="FucI/AraA N-terminal and middle domains"/>
    <property type="match status" value="1"/>
</dbReference>
<keyword evidence="2" id="KW-0054">Arabinose catabolism</keyword>
<dbReference type="InterPro" id="IPR038583">
    <property type="entry name" value="AraA_N_sf"/>
</dbReference>
<sequence length="474" mass="52152">MEERTVYAGLVGVGLNTYWPQFAGLYDRLCGYRMQIAKRLTHEHVCIVDGGMVDEPEKAITVADELGRQSIDILLVYISTYALSSTVLPLVQRLKVPVLLLNIQPTPCIDYAYLNSLGDRGLMTGEWLANCQACSVPEFSNVFNRSGIRYEIITGYLDEAYVWAELEEWLEAAVTKKGMQNNRMGVLGHYYGGMLDVYSDLTLQSSTFGTHVELLEMCELKAYRDAASSEAIEQKLAEFRERFEVVNECEESELLRAAKTSVALDKLVEAHHLGSMAYYYEGYAGNDYENIVTSVIAGNTLLTGKGIPIAGECEIKNVQAMKILSLLNAGGSFSELYALDFKDDVVLLGHDGPAHFTMAEGRVKLVPLPVYHGKPGKGLSIQMTVRHGDVTLLSVCEGKDGLFLLVAEGESVPGPVLQIGNTNSRYRFACGVRSFINNWSKAGPSHHYAIGIGHVAGKIRKLASLLDIPCVEVK</sequence>
<dbReference type="InterPro" id="IPR024664">
    <property type="entry name" value="Ara_Isoase_C"/>
</dbReference>
<dbReference type="InterPro" id="IPR004216">
    <property type="entry name" value="Fuc/Ara_isomerase_C"/>
</dbReference>
<feature type="domain" description="L-arabinose isomerase C-terminal" evidence="6">
    <location>
        <begin position="331"/>
        <end position="468"/>
    </location>
</feature>
<evidence type="ECO:0000256" key="5">
    <source>
        <dbReference type="ARBA" id="ARBA00023277"/>
    </source>
</evidence>
<dbReference type="Pfam" id="PF11762">
    <property type="entry name" value="Arabinose_Iso_C"/>
    <property type="match status" value="1"/>
</dbReference>
<proteinExistence type="predicted"/>
<dbReference type="RefSeq" id="WP_251967596.1">
    <property type="nucleotide sequence ID" value="NZ_CP146284.1"/>
</dbReference>
<dbReference type="PANTHER" id="PTHR38464">
    <property type="entry name" value="L-ARABINOSE ISOMERASE"/>
    <property type="match status" value="1"/>
</dbReference>
<accession>A0ABZ2ILG7</accession>
<name>A0ABZ2ILG7_9BACT</name>
<organism evidence="7 8">
    <name type="scientific">Parabacteroides absconsus</name>
    <dbReference type="NCBI Taxonomy" id="2951805"/>
    <lineage>
        <taxon>Bacteria</taxon>
        <taxon>Pseudomonadati</taxon>
        <taxon>Bacteroidota</taxon>
        <taxon>Bacteroidia</taxon>
        <taxon>Bacteroidales</taxon>
        <taxon>Tannerellaceae</taxon>
        <taxon>Parabacteroides</taxon>
    </lineage>
</organism>
<keyword evidence="3" id="KW-0464">Manganese</keyword>
<evidence type="ECO:0000259" key="6">
    <source>
        <dbReference type="Pfam" id="PF11762"/>
    </source>
</evidence>
<keyword evidence="5" id="KW-0119">Carbohydrate metabolism</keyword>